<feature type="transmembrane region" description="Helical" evidence="7">
    <location>
        <begin position="3482"/>
        <end position="3503"/>
    </location>
</feature>
<feature type="disulfide bond" evidence="5">
    <location>
        <begin position="990"/>
        <end position="999"/>
    </location>
</feature>
<dbReference type="PROSITE" id="PS00022">
    <property type="entry name" value="EGF_1"/>
    <property type="match status" value="33"/>
</dbReference>
<feature type="domain" description="EGF-like" evidence="9">
    <location>
        <begin position="1298"/>
        <end position="1340"/>
    </location>
</feature>
<feature type="disulfide bond" evidence="5">
    <location>
        <begin position="545"/>
        <end position="554"/>
    </location>
</feature>
<sequence length="3944" mass="439414">MKKRLLSLSFIYAIGIQLATANSWCVPGWNITCNNRGSCSPTTNTCQCDKLPFRCGSQTKSTNVFDFSNRCASITHGCFYELTPGGEVSQHLCNNRGCCASLSEHGYTCKCDVGYTGKDCEKKDPCYISLPGETQLVKRNCSNHGTCHPSPTDDGTAFCRCEPGYSGGECENTKTGATGMQGRSEPRIDDPNHPCWDYSHPQEPARWRNCTDHGSCIRGDPRGKTNYTCECLYGYWSRDCQYSNLCKIDENGVPREPNQPCNGGFCHNTSWGTVHNQAHNSFTCKCSHNQLGRCCEFLNPCIVSPCQHGGVCSYTNNAVRKCKCEFGYSGDSCENRDPCTVLDTTGELIRKPRECHHRGKCSVIAGGTDFLCTCRVGFWGKECEFANLCIVDESGNHRPANKPCNGGKCHNISGFPWWTDEDFFCEFPDPCTATPCQNGGSCSIKHPDPNYSPIQICKCPDGYIGHHCEHRNPCIDTPCQSGGTCTIDLSNQSKPPIQICECKNHTAGQRCEYPDPCTTTPCENGGTCSITQPDPNEPPIQACKCPSGYIGKLCEHDDPCAPAPCLNGGICLVNHSDPTQAPTKDCSCPDEYIGQHCEIVNPCYVESSTTTDLVPRECNNRGDCKITVNGTDVSYECNCTYGYWSKDCTYTNLCQIDETGVMRPPNKPCNGGTCNNESIAFGGYDFDYFTCTCPDDKLGDFCQFPNPCTVSPCQNGGNCVISNPTDPAEPPSRNCTCRHEYAGETCNLPSPCYLPPITNGSEPTVPRDCNNRGDCMVVANGTDFVCNCTLGFWGAQCNFTDLCKVDQTGTVRPPDEPCNSGACSNSSIAVNGQANDTFTCSCPYDKVGQFCQFPNPCIVSPCQNGGKCTIKYPTDPDEPPTRNCTCRDAYVGETCNLQNPCYIFPTNGPDPTVPRDCNNKGDCMVVDNGTEFHCNCSQGFWGSQCNFTNLCIITEDGTTRPPDQPCNGGACNNKSIEVNQTVNNTFTCSCPTDKVGEFCQFPNPCTVSPCQNGGICLVNHSDPNQSPTKDCSCPVEYIGQHCEIVNPCYVESATTTDLVPRECNNHGDCKITVNGTDFSYECNCRYGYWSKDCQHTNLCQIEETGTIRPPNEPCNGGTCRNHSWGSTFVPAQNSFDCECDCNKTGQFCQFPNPCIVSPCLNGGNCTINNQADPNIAPTTNCTCRDEYAGDTCNLPSPCYLPPTSGSDPTIPRDCNNQGDCMVVDNGTAFICKCAEGVWGPQCNFTDLCMVYENGTDRPPNKPCNGGACHNQSIEVNGVVNNTFKCICPNETAGQLCEFPNPCFGMPCEHGGICSVSQLSPNKPPIEACNCSNGYVGRHCEYVDPCTSTPCINGGACSINQSAIDEPPLQICTCPDGYLGWRCEFVNPCTAGVCHNGGTCVINRPDPTQPPTQTCNCTLEFVGKYCQFVNPCTDTPCQHGGSCTLHQPDPNRPPILNCKCLDGFLGQRCEYTDPCTTTPCENGGSCLVSHPDPNNPPIPNCKCAPGYVSQHCEFVDPCVDTPCQNGAACTINQHTPTTPPFQNCNCTHGYVGQHCEYVDSCTATPCQNGGTCSLKQPDPSTKPTQNCTCPNEYVGEHCQLVSPCYVESPTTTDLVPKECNNHGDCKITGNGTDFSYECNCQYGYWFKDCQHINLCQINETGAIRPPNEPCNGGTCRNHSLGSAFVPAQNSFDCECDCNKTGQFCQFPNPCTVSPCLNGGNCTINNQTDPDIAPTRNCTCRDEYAGETCNLPSPCYLPPTNGIVPTVPMDCNNQGDCMVVDNGMNFLCNCSQGFWGPHCNFTDLCKIDNNGTARPPGKPCNGGVCRNESVEVNGMLNNTFTCTCSNDAVGQLCQFPNPCLGMPCKNGGTCKVNQTDPNQKPNKNCTCLDTHIGENCQIISPCYFTSPSDDLVPHDCNERGNCSLTADQSSFICNCQHGFWGRECEFINLCLTDEDGNIRAPDKPCNGGTCHNMSHWVNANVGHVVENTFTCKCPADRLGMFCEFEHPCLVSPCVNGGTCRLSQMTPASVPTRICLCPEGYFGDRCEQINPCYFDPFYCQNSAICVREDNYTISCNCSRPYFQGDKCETVNLCKAPADCEMFNGGMEYCNPCKNGGECISNSTDAMNIAYTCNCSQSNFGGEFCEYSKGNIIIIPEDYENLPTAYHVQKFTATTGHPHNFFVVALVLGNDPEVDIYTGDGFSMRLYKNSFLPVDRSILALSAINTKGAHYFSFRHSYAKCPRYCKIEAVLKNSGIISSVRDTLIYLTLPHGFPCVPSTGLRNVGHVVNEATVYKRTSRFVVEANLKFECFEDNWLDPLLNTSIQLRFEWNLYKLTHFFPAPSHNNDVHVYKLTPTNEKYLVFEPHVLLEGFYWVECRAIARIGKTEYGNSELGFFKIIENPPRIILKESTTRYVDGDKDIIIDASESVDDSFPEHNPYLIYHWSCESSCTGGPWKGPILTIPRQTFSEGEIIKIRLGVTSSHTKTTSSELINLHIGNGKRLSMRCIRNCEKFNPGDEVVFECIYEINGVRQPVSDTELEWLPTGEVTPTFNIEEEPFMTSVKLPVVKDPAPRAIICREKSHASSAASAKLEFRINMAPIFPPGAFCFITPFRSPLNPAIYLVTRFRIQCNKRFVDPHEPLRYSFYVESDDKLLTKLLGDKLLLNYDTNPKTEEVFLPLGNFHRNPFTSWRMKVILKVTDDLGLSTQLSVYTYIKPPDMGPYDYPTLLENLVYGDKSLMKRRFITGDNQGVLQLQMVVAYGLNRPSIINTLTVEEQHKMLSAMEHTLISVPLHSFKITEQKITAAHFIDHIEDRPATDVLTEVSQIMYQSASQMVEFTKQGEEVVSSEQVDSLARASADSSSRLLRASYSLGSRFSTSQPNFQMFNKRDVYDYHTDDDIGRDYYFEVHDIEDDFHQEGFNEISENLANEDVKKYAKVSHHSLFAFERVMDAAVENLGYEANFFTNTDNVGLHAEVLPKLVADYTAAAYTTDGTSTEVMIPKDLHDILKDKVENDLELQITEVKVNPFYDDSSANPHTPVVNLVLKDSESHVPVLLEDLPYPLDITLFFNPPPSNALDGARTEHEVEILPSNAINENTELMIFKLDLPYDTKVDIEIDKVSSSTMTFKIIALKDHRPTLPNMCSYPLLDVVTPWPKTYQASFNTESLRLDEIAEEPYLEYYIGILPLDPNTAGTKQNFRLLFTRVACLHRDEDRKFWSEEGCIVNTTTDPNANQPILHCSCRHASILTGVQFIAPHYLETANILDFTLEEIQKNPVVLITVCTMLVIYLIGLIICAVYDKRDREKNFGLTIMADLRESNESQFYLITIVTGCNFWAGTTSTVSLILYGSSGRSNTYTLKVESLHVFRRGGIDTFLVSSDKDLGDLEKIRIWIDYSGSDPAWFCRRILVRKLDDNENTKWYFYIHKWFSITDKSTTIIMEIPATTRPERKMFSARFRENLMEQIDNVNLWFSIFRYSPAYTFTRCQRLSCAFAVLTSYLLINIMFYGTFTEDESGFYEVGEFTFDLYAIIKSFQVVILAIPFGVLIITLFRYILPQYIPTLIIWKNAIPAKLSLENKNLFIPKTNDEINYQHTPPRKNDTDSDVKIVFDSDEEEIVPLPGTIRTGVQPKSFDATSNTSSKSNFSIPSTDIPQLEEWLEDRTKQYRGYTAKLVGASSDEDDGDQTEQDYPDKFITTLDEVDEEDRFTNRLERLGRLAIITSVRDYDPDTFIFQGDNDIPQIEALIDEQIKWRRSWTKQKSEKDDDPELNQVEGKGQLETVMDSKTKSEFKKATKTPWKDTITTEYLQKLDETLDEEMEMRHKLQNQRNWKPGVVLEVCLLPPIHTPRCSWPYWFVVISWIVCLLTIFLTCYFTLLYGLHYGYLRSVSWLHSYIRSFLMSALIVQPLNAVIAAFLSTLFGKVNIDSHYVKRTAAAYLNIFFLLCYITGSKSM</sequence>
<feature type="domain" description="EGF-like" evidence="9">
    <location>
        <begin position="908"/>
        <end position="946"/>
    </location>
</feature>
<protein>
    <recommendedName>
        <fullName evidence="13">Neurogenic locus Notch protein</fullName>
    </recommendedName>
</protein>
<reference evidence="11 12" key="1">
    <citation type="submission" date="2024-08" db="EMBL/GenBank/DDBJ databases">
        <authorList>
            <person name="Cucini C."/>
            <person name="Frati F."/>
        </authorList>
    </citation>
    <scope>NUCLEOTIDE SEQUENCE [LARGE SCALE GENOMIC DNA]</scope>
</reference>
<keyword evidence="7" id="KW-0472">Membrane</keyword>
<feature type="disulfide bond" evidence="5">
    <location>
        <begin position="693"/>
        <end position="702"/>
    </location>
</feature>
<evidence type="ECO:0000313" key="12">
    <source>
        <dbReference type="Proteomes" id="UP001642540"/>
    </source>
</evidence>
<dbReference type="Proteomes" id="UP001642540">
    <property type="component" value="Unassembled WGS sequence"/>
</dbReference>
<dbReference type="PANTHER" id="PTHR24049:SF22">
    <property type="entry name" value="DROSOPHILA CRUMBS HOMOLOG"/>
    <property type="match status" value="1"/>
</dbReference>
<dbReference type="EMBL" id="CAXLJM020000043">
    <property type="protein sequence ID" value="CAL8110245.1"/>
    <property type="molecule type" value="Genomic_DNA"/>
</dbReference>
<feature type="disulfide bond" evidence="5">
    <location>
        <begin position="1769"/>
        <end position="1786"/>
    </location>
</feature>
<feature type="domain" description="EGF-like" evidence="9">
    <location>
        <begin position="1001"/>
        <end position="1043"/>
    </location>
</feature>
<feature type="domain" description="EGF-like" evidence="9">
    <location>
        <begin position="1705"/>
        <end position="1748"/>
    </location>
</feature>
<feature type="disulfide bond" evidence="5">
    <location>
        <begin position="1459"/>
        <end position="1468"/>
    </location>
</feature>
<keyword evidence="4 5" id="KW-1015">Disulfide bond</keyword>
<dbReference type="Gene3D" id="2.10.25.10">
    <property type="entry name" value="Laminin"/>
    <property type="match status" value="21"/>
</dbReference>
<feature type="disulfide bond" evidence="5">
    <location>
        <begin position="231"/>
        <end position="240"/>
    </location>
</feature>
<evidence type="ECO:0000256" key="8">
    <source>
        <dbReference type="SAM" id="SignalP"/>
    </source>
</evidence>
<dbReference type="SMART" id="SM00181">
    <property type="entry name" value="EGF"/>
    <property type="match status" value="42"/>
</dbReference>
<feature type="disulfide bond" evidence="5">
    <location>
        <begin position="788"/>
        <end position="797"/>
    </location>
</feature>
<feature type="disulfide bond" evidence="5">
    <location>
        <begin position="917"/>
        <end position="934"/>
    </location>
</feature>
<feature type="region of interest" description="Disordered" evidence="6">
    <location>
        <begin position="3749"/>
        <end position="3768"/>
    </location>
</feature>
<keyword evidence="7" id="KW-1133">Transmembrane helix</keyword>
<dbReference type="SMART" id="SM00308">
    <property type="entry name" value="LH2"/>
    <property type="match status" value="1"/>
</dbReference>
<dbReference type="PROSITE" id="PS50026">
    <property type="entry name" value="EGF_3"/>
    <property type="match status" value="38"/>
</dbReference>
<keyword evidence="3" id="KW-0677">Repeat</keyword>
<feature type="disulfide bond" evidence="5">
    <location>
        <begin position="769"/>
        <end position="786"/>
    </location>
</feature>
<feature type="disulfide bond" evidence="5">
    <location>
        <begin position="1788"/>
        <end position="1797"/>
    </location>
</feature>
<feature type="domain" description="EGF-like" evidence="9">
    <location>
        <begin position="427"/>
        <end position="469"/>
    </location>
</feature>
<feature type="transmembrane region" description="Helical" evidence="7">
    <location>
        <begin position="3889"/>
        <end position="3912"/>
    </location>
</feature>
<feature type="disulfide bond" evidence="5">
    <location>
        <begin position="737"/>
        <end position="746"/>
    </location>
</feature>
<feature type="disulfide bond" evidence="5">
    <location>
        <begin position="1183"/>
        <end position="1192"/>
    </location>
</feature>
<evidence type="ECO:0000256" key="6">
    <source>
        <dbReference type="SAM" id="MobiDB-lite"/>
    </source>
</evidence>
<feature type="domain" description="EGF-like" evidence="9">
    <location>
        <begin position="962"/>
        <end position="1000"/>
    </location>
</feature>
<feature type="domain" description="EGF-like" evidence="9">
    <location>
        <begin position="1055"/>
        <end position="1094"/>
    </location>
</feature>
<gene>
    <name evidence="11" type="ORF">ODALV1_LOCUS14079</name>
</gene>
<evidence type="ECO:0000256" key="4">
    <source>
        <dbReference type="ARBA" id="ARBA00023157"/>
    </source>
</evidence>
<feature type="domain" description="EGF-like" evidence="9">
    <location>
        <begin position="1384"/>
        <end position="1426"/>
    </location>
</feature>
<comment type="caution">
    <text evidence="11">The sequence shown here is derived from an EMBL/GenBank/DDBJ whole genome shotgun (WGS) entry which is preliminary data.</text>
</comment>
<feature type="domain" description="EGF-like" evidence="9">
    <location>
        <begin position="759"/>
        <end position="798"/>
    </location>
</feature>
<feature type="disulfide bond" evidence="5">
    <location>
        <begin position="1084"/>
        <end position="1093"/>
    </location>
</feature>
<feature type="disulfide bond" evidence="5">
    <location>
        <begin position="1416"/>
        <end position="1425"/>
    </location>
</feature>
<keyword evidence="12" id="KW-1185">Reference proteome</keyword>
<name>A0ABP1QR57_9HEXA</name>
<comment type="caution">
    <text evidence="5">Lacks conserved residue(s) required for the propagation of feature annotation.</text>
</comment>
<dbReference type="Pfam" id="PF00008">
    <property type="entry name" value="EGF"/>
    <property type="match status" value="1"/>
</dbReference>
<evidence type="ECO:0008006" key="13">
    <source>
        <dbReference type="Google" id="ProtNLM"/>
    </source>
</evidence>
<dbReference type="InterPro" id="IPR036392">
    <property type="entry name" value="PLAT/LH2_dom_sf"/>
</dbReference>
<dbReference type="InterPro" id="IPR000742">
    <property type="entry name" value="EGF"/>
</dbReference>
<feature type="disulfide bond" evidence="5">
    <location>
        <begin position="588"/>
        <end position="597"/>
    </location>
</feature>
<dbReference type="InterPro" id="IPR001024">
    <property type="entry name" value="PLAT/LH2_dom"/>
</dbReference>
<dbReference type="PANTHER" id="PTHR24049">
    <property type="entry name" value="CRUMBS FAMILY MEMBER"/>
    <property type="match status" value="1"/>
</dbReference>
<feature type="domain" description="EGF-like" evidence="9">
    <location>
        <begin position="2045"/>
        <end position="2085"/>
    </location>
</feature>
<feature type="disulfide bond" evidence="5">
    <location>
        <begin position="324"/>
        <end position="333"/>
    </location>
</feature>
<feature type="domain" description="EGF-like" evidence="9">
    <location>
        <begin position="1427"/>
        <end position="1469"/>
    </location>
</feature>
<feature type="disulfide bond" evidence="5">
    <location>
        <begin position="161"/>
        <end position="170"/>
    </location>
</feature>
<evidence type="ECO:0000259" key="10">
    <source>
        <dbReference type="PROSITE" id="PS50095"/>
    </source>
</evidence>
<feature type="domain" description="EGF-like" evidence="9">
    <location>
        <begin position="1341"/>
        <end position="1383"/>
    </location>
</feature>
<feature type="transmembrane region" description="Helical" evidence="7">
    <location>
        <begin position="3845"/>
        <end position="3869"/>
    </location>
</feature>
<feature type="disulfide bond" evidence="5">
    <location>
        <begin position="1914"/>
        <end position="1931"/>
    </location>
</feature>
<feature type="domain" description="EGF-like" evidence="9">
    <location>
        <begin position="297"/>
        <end position="334"/>
    </location>
</feature>
<keyword evidence="2 8" id="KW-0732">Signal</keyword>
<feature type="disulfide bond" evidence="5">
    <location>
        <begin position="823"/>
        <end position="840"/>
    </location>
</feature>
<dbReference type="Pfam" id="PF01477">
    <property type="entry name" value="PLAT"/>
    <property type="match status" value="1"/>
</dbReference>
<dbReference type="PROSITE" id="PS01186">
    <property type="entry name" value="EGF_2"/>
    <property type="match status" value="21"/>
</dbReference>
<feature type="transmembrane region" description="Helical" evidence="7">
    <location>
        <begin position="3523"/>
        <end position="3548"/>
    </location>
</feature>
<feature type="disulfide bond" evidence="5">
    <location>
        <begin position="1287"/>
        <end position="1296"/>
    </location>
</feature>
<feature type="domain" description="EGF-like" evidence="9">
    <location>
        <begin position="1150"/>
        <end position="1193"/>
    </location>
</feature>
<feature type="domain" description="EGF-like" evidence="9">
    <location>
        <begin position="513"/>
        <end position="555"/>
    </location>
</feature>
<feature type="domain" description="EGF-like" evidence="9">
    <location>
        <begin position="1556"/>
        <end position="1598"/>
    </location>
</feature>
<feature type="disulfide bond" evidence="5">
    <location>
        <begin position="971"/>
        <end position="988"/>
    </location>
</feature>
<feature type="disulfide bond" evidence="5">
    <location>
        <begin position="639"/>
        <end position="648"/>
    </location>
</feature>
<feature type="compositionally biased region" description="Polar residues" evidence="6">
    <location>
        <begin position="3626"/>
        <end position="3641"/>
    </location>
</feature>
<feature type="domain" description="PLAT" evidence="10">
    <location>
        <begin position="3317"/>
        <end position="3436"/>
    </location>
</feature>
<keyword evidence="1 5" id="KW-0245">EGF-like domain</keyword>
<feature type="disulfide bond" evidence="5">
    <location>
        <begin position="1502"/>
        <end position="1511"/>
    </location>
</feature>
<accession>A0ABP1QR57</accession>
<feature type="transmembrane region" description="Helical" evidence="7">
    <location>
        <begin position="3924"/>
        <end position="3940"/>
    </location>
</feature>
<evidence type="ECO:0000256" key="2">
    <source>
        <dbReference type="ARBA" id="ARBA00022729"/>
    </source>
</evidence>
<dbReference type="InterPro" id="IPR051022">
    <property type="entry name" value="Notch_Cell-Fate_Det"/>
</dbReference>
<feature type="chain" id="PRO_5047478232" description="Neurogenic locus Notch protein" evidence="8">
    <location>
        <begin position="22"/>
        <end position="3944"/>
    </location>
</feature>
<feature type="domain" description="EGF-like" evidence="9">
    <location>
        <begin position="335"/>
        <end position="384"/>
    </location>
</feature>
<feature type="domain" description="EGF-like" evidence="9">
    <location>
        <begin position="704"/>
        <end position="747"/>
    </location>
</feature>
<feature type="disulfide bond" evidence="5">
    <location>
        <begin position="374"/>
        <end position="383"/>
    </location>
</feature>
<organism evidence="11 12">
    <name type="scientific">Orchesella dallaii</name>
    <dbReference type="NCBI Taxonomy" id="48710"/>
    <lineage>
        <taxon>Eukaryota</taxon>
        <taxon>Metazoa</taxon>
        <taxon>Ecdysozoa</taxon>
        <taxon>Arthropoda</taxon>
        <taxon>Hexapoda</taxon>
        <taxon>Collembola</taxon>
        <taxon>Entomobryomorpha</taxon>
        <taxon>Entomobryoidea</taxon>
        <taxon>Orchesellidae</taxon>
        <taxon>Orchesellinae</taxon>
        <taxon>Orchesella</taxon>
    </lineage>
</organism>
<feature type="domain" description="EGF-like" evidence="9">
    <location>
        <begin position="133"/>
        <end position="171"/>
    </location>
</feature>
<dbReference type="SUPFAM" id="SSF49723">
    <property type="entry name" value="Lipase/lipooxygenase domain (PLAT/LH2 domain)"/>
    <property type="match status" value="1"/>
</dbReference>
<feature type="disulfide bond" evidence="5">
    <location>
        <begin position="111"/>
        <end position="120"/>
    </location>
</feature>
<feature type="signal peptide" evidence="8">
    <location>
        <begin position="1"/>
        <end position="21"/>
    </location>
</feature>
<feature type="disulfide bond" evidence="5">
    <location>
        <begin position="1214"/>
        <end position="1231"/>
    </location>
</feature>
<feature type="disulfide bond" evidence="5">
    <location>
        <begin position="2034"/>
        <end position="2043"/>
    </location>
</feature>
<proteinExistence type="predicted"/>
<dbReference type="Gene3D" id="2.60.60.20">
    <property type="entry name" value="PLAT/LH2 domain"/>
    <property type="match status" value="1"/>
</dbReference>
<feature type="domain" description="EGF-like" evidence="9">
    <location>
        <begin position="1513"/>
        <end position="1555"/>
    </location>
</feature>
<feature type="disulfide bond" evidence="5">
    <location>
        <begin position="842"/>
        <end position="851"/>
    </location>
</feature>
<feature type="disulfide bond" evidence="5">
    <location>
        <begin position="1330"/>
        <end position="1339"/>
    </location>
</feature>
<feature type="disulfide bond" evidence="5">
    <location>
        <begin position="1545"/>
        <end position="1554"/>
    </location>
</feature>
<feature type="domain" description="EGF-like" evidence="9">
    <location>
        <begin position="1259"/>
        <end position="1297"/>
    </location>
</feature>
<evidence type="ECO:0000259" key="9">
    <source>
        <dbReference type="PROSITE" id="PS50026"/>
    </source>
</evidence>
<feature type="region of interest" description="Disordered" evidence="6">
    <location>
        <begin position="3622"/>
        <end position="3641"/>
    </location>
</feature>
<evidence type="ECO:0000256" key="1">
    <source>
        <dbReference type="ARBA" id="ARBA00022536"/>
    </source>
</evidence>
<feature type="disulfide bond" evidence="5">
    <location>
        <begin position="1268"/>
        <end position="1285"/>
    </location>
</feature>
<feature type="disulfide bond" evidence="5">
    <location>
        <begin position="1033"/>
        <end position="1042"/>
    </location>
</feature>
<feature type="disulfide bond" evidence="5">
    <location>
        <begin position="1233"/>
        <end position="1242"/>
    </location>
</feature>
<feature type="disulfide bond" evidence="5">
    <location>
        <begin position="355"/>
        <end position="372"/>
    </location>
</feature>
<feature type="disulfide bond" evidence="5">
    <location>
        <begin position="1842"/>
        <end position="1851"/>
    </location>
</feature>
<feature type="domain" description="EGF-like" evidence="9">
    <location>
        <begin position="201"/>
        <end position="241"/>
    </location>
</feature>
<feature type="disulfide bond" evidence="5">
    <location>
        <begin position="502"/>
        <end position="511"/>
    </location>
</feature>
<dbReference type="SUPFAM" id="SSF57196">
    <property type="entry name" value="EGF/Laminin"/>
    <property type="match status" value="16"/>
</dbReference>
<keyword evidence="7" id="KW-0812">Transmembrane</keyword>
<dbReference type="PROSITE" id="PS50095">
    <property type="entry name" value="PLAT"/>
    <property type="match status" value="1"/>
</dbReference>
<feature type="domain" description="EGF-like" evidence="9">
    <location>
        <begin position="84"/>
        <end position="121"/>
    </location>
</feature>
<evidence type="ECO:0000313" key="11">
    <source>
        <dbReference type="EMBL" id="CAL8110245.1"/>
    </source>
</evidence>
<feature type="disulfide bond" evidence="5">
    <location>
        <begin position="1933"/>
        <end position="1942"/>
    </location>
</feature>
<feature type="disulfide bond" evidence="5">
    <location>
        <begin position="674"/>
        <end position="691"/>
    </location>
</feature>
<feature type="domain" description="EGF-like" evidence="9">
    <location>
        <begin position="665"/>
        <end position="703"/>
    </location>
</feature>
<evidence type="ECO:0000256" key="5">
    <source>
        <dbReference type="PROSITE-ProRule" id="PRU00076"/>
    </source>
</evidence>
<feature type="transmembrane region" description="Helical" evidence="7">
    <location>
        <begin position="3271"/>
        <end position="3293"/>
    </location>
</feature>
<feature type="domain" description="EGF-like" evidence="9">
    <location>
        <begin position="1853"/>
        <end position="1895"/>
    </location>
</feature>
<feature type="domain" description="EGF-like" evidence="9">
    <location>
        <begin position="2002"/>
        <end position="2044"/>
    </location>
</feature>
<feature type="domain" description="EGF-like" evidence="9">
    <location>
        <begin position="1814"/>
        <end position="1852"/>
    </location>
</feature>
<feature type="disulfide bond" evidence="5">
    <location>
        <begin position="1639"/>
        <end position="1648"/>
    </location>
</feature>
<feature type="domain" description="EGF-like" evidence="9">
    <location>
        <begin position="610"/>
        <end position="649"/>
    </location>
</feature>
<feature type="domain" description="EGF-like" evidence="9">
    <location>
        <begin position="1470"/>
        <end position="1512"/>
    </location>
</feature>
<feature type="domain" description="EGF-like" evidence="9">
    <location>
        <begin position="556"/>
        <end position="598"/>
    </location>
</feature>
<feature type="disulfide bond" evidence="5">
    <location>
        <begin position="1373"/>
        <end position="1382"/>
    </location>
</feature>
<feature type="disulfide bond" evidence="5">
    <location>
        <begin position="459"/>
        <end position="468"/>
    </location>
</feature>
<feature type="domain" description="EGF-like" evidence="9">
    <location>
        <begin position="853"/>
        <end position="896"/>
    </location>
</feature>
<feature type="domain" description="EGF-like" evidence="9">
    <location>
        <begin position="470"/>
        <end position="512"/>
    </location>
</feature>
<evidence type="ECO:0000256" key="7">
    <source>
        <dbReference type="SAM" id="Phobius"/>
    </source>
</evidence>
<feature type="domain" description="EGF-like" evidence="9">
    <location>
        <begin position="1205"/>
        <end position="1243"/>
    </location>
</feature>
<feature type="domain" description="EGF-like" evidence="9">
    <location>
        <begin position="2102"/>
        <end position="2142"/>
    </location>
</feature>
<feature type="disulfide bond" evidence="5">
    <location>
        <begin position="1885"/>
        <end position="1894"/>
    </location>
</feature>
<feature type="domain" description="EGF-like" evidence="9">
    <location>
        <begin position="1760"/>
        <end position="1798"/>
    </location>
</feature>
<evidence type="ECO:0000256" key="3">
    <source>
        <dbReference type="ARBA" id="ARBA00022737"/>
    </source>
</evidence>
<feature type="disulfide bond" evidence="5">
    <location>
        <begin position="886"/>
        <end position="895"/>
    </location>
</feature>
<feature type="domain" description="EGF-like" evidence="9">
    <location>
        <begin position="1610"/>
        <end position="1649"/>
    </location>
</feature>
<feature type="disulfide bond" evidence="5">
    <location>
        <begin position="1588"/>
        <end position="1597"/>
    </location>
</feature>
<feature type="domain" description="EGF-like" evidence="9">
    <location>
        <begin position="814"/>
        <end position="852"/>
    </location>
</feature>
<feature type="domain" description="EGF-like" evidence="9">
    <location>
        <begin position="1906"/>
        <end position="1943"/>
    </location>
</feature>
<feature type="disulfide bond" evidence="5">
    <location>
        <begin position="1738"/>
        <end position="1747"/>
    </location>
</feature>
<feature type="disulfide bond" evidence="5">
    <location>
        <begin position="1823"/>
        <end position="1840"/>
    </location>
</feature>
<feature type="disulfide bond" evidence="5">
    <location>
        <begin position="936"/>
        <end position="945"/>
    </location>
</feature>